<dbReference type="InterPro" id="IPR040498">
    <property type="entry name" value="PriA_CRR"/>
</dbReference>
<keyword evidence="4 12" id="KW-0547">Nucleotide-binding</keyword>
<dbReference type="AlphaFoldDB" id="A0A9D2N0L7"/>
<dbReference type="PANTHER" id="PTHR30580">
    <property type="entry name" value="PRIMOSOMAL PROTEIN N"/>
    <property type="match status" value="1"/>
</dbReference>
<feature type="binding site" evidence="12">
    <location>
        <position position="510"/>
    </location>
    <ligand>
        <name>Zn(2+)</name>
        <dbReference type="ChEBI" id="CHEBI:29105"/>
        <label>1</label>
    </ligand>
</feature>
<evidence type="ECO:0000259" key="15">
    <source>
        <dbReference type="PROSITE" id="PS51194"/>
    </source>
</evidence>
<dbReference type="HAMAP" id="MF_00983">
    <property type="entry name" value="PriA"/>
    <property type="match status" value="1"/>
</dbReference>
<dbReference type="PROSITE" id="PS51192">
    <property type="entry name" value="HELICASE_ATP_BIND_1"/>
    <property type="match status" value="1"/>
</dbReference>
<dbReference type="FunFam" id="3.40.50.300:FF:000489">
    <property type="entry name" value="Primosome assembly protein PriA"/>
    <property type="match status" value="1"/>
</dbReference>
<comment type="subunit">
    <text evidence="12">Component of the replication restart primosome.</text>
</comment>
<dbReference type="InterPro" id="IPR042115">
    <property type="entry name" value="PriA_3primeBD_sf"/>
</dbReference>
<dbReference type="InterPro" id="IPR027417">
    <property type="entry name" value="P-loop_NTPase"/>
</dbReference>
<dbReference type="PANTHER" id="PTHR30580:SF0">
    <property type="entry name" value="PRIMOSOMAL PROTEIN N"/>
    <property type="match status" value="1"/>
</dbReference>
<evidence type="ECO:0000256" key="12">
    <source>
        <dbReference type="HAMAP-Rule" id="MF_00983"/>
    </source>
</evidence>
<keyword evidence="5 12" id="KW-0378">Hydrolase</keyword>
<evidence type="ECO:0000256" key="3">
    <source>
        <dbReference type="ARBA" id="ARBA00022723"/>
    </source>
</evidence>
<dbReference type="NCBIfam" id="TIGR00595">
    <property type="entry name" value="priA"/>
    <property type="match status" value="1"/>
</dbReference>
<dbReference type="GO" id="GO:0005524">
    <property type="term" value="F:ATP binding"/>
    <property type="evidence" value="ECO:0007669"/>
    <property type="project" value="UniProtKB-UniRule"/>
</dbReference>
<dbReference type="InterPro" id="IPR014001">
    <property type="entry name" value="Helicase_ATP-bd"/>
</dbReference>
<dbReference type="InterPro" id="IPR005259">
    <property type="entry name" value="PriA"/>
</dbReference>
<evidence type="ECO:0000256" key="9">
    <source>
        <dbReference type="ARBA" id="ARBA00023125"/>
    </source>
</evidence>
<organism evidence="16 17">
    <name type="scientific">Candidatus Enterocloster excrementipullorum</name>
    <dbReference type="NCBI Taxonomy" id="2838559"/>
    <lineage>
        <taxon>Bacteria</taxon>
        <taxon>Bacillati</taxon>
        <taxon>Bacillota</taxon>
        <taxon>Clostridia</taxon>
        <taxon>Lachnospirales</taxon>
        <taxon>Lachnospiraceae</taxon>
        <taxon>Enterocloster</taxon>
    </lineage>
</organism>
<keyword evidence="3 12" id="KW-0479">Metal-binding</keyword>
<dbReference type="InterPro" id="IPR041222">
    <property type="entry name" value="PriA_3primeBD"/>
</dbReference>
<evidence type="ECO:0000259" key="14">
    <source>
        <dbReference type="PROSITE" id="PS51192"/>
    </source>
</evidence>
<comment type="catalytic activity">
    <reaction evidence="12">
        <text>Couples ATP hydrolysis with the unwinding of duplex DNA by translocating in the 3'-5' direction.</text>
        <dbReference type="EC" id="5.6.2.4"/>
    </reaction>
</comment>
<comment type="catalytic activity">
    <reaction evidence="11 12">
        <text>ATP + H2O = ADP + phosphate + H(+)</text>
        <dbReference type="Rhea" id="RHEA:13065"/>
        <dbReference type="ChEBI" id="CHEBI:15377"/>
        <dbReference type="ChEBI" id="CHEBI:15378"/>
        <dbReference type="ChEBI" id="CHEBI:30616"/>
        <dbReference type="ChEBI" id="CHEBI:43474"/>
        <dbReference type="ChEBI" id="CHEBI:456216"/>
        <dbReference type="EC" id="5.6.2.4"/>
    </reaction>
</comment>
<dbReference type="PROSITE" id="PS51194">
    <property type="entry name" value="HELICASE_CTER"/>
    <property type="match status" value="1"/>
</dbReference>
<dbReference type="GO" id="GO:0003677">
    <property type="term" value="F:DNA binding"/>
    <property type="evidence" value="ECO:0007669"/>
    <property type="project" value="UniProtKB-UniRule"/>
</dbReference>
<name>A0A9D2N0L7_9FIRM</name>
<dbReference type="Pfam" id="PF00270">
    <property type="entry name" value="DEAD"/>
    <property type="match status" value="1"/>
</dbReference>
<comment type="function">
    <text evidence="12">Initiates the restart of stalled replication forks, which reloads the replicative helicase on sites other than the origin of replication. Recognizes and binds to abandoned replication forks and remodels them to uncover a helicase loading site. Promotes assembly of the primosome at these replication forks.</text>
</comment>
<dbReference type="Proteomes" id="UP000823910">
    <property type="component" value="Unassembled WGS sequence"/>
</dbReference>
<dbReference type="GO" id="GO:0006302">
    <property type="term" value="P:double-strand break repair"/>
    <property type="evidence" value="ECO:0007669"/>
    <property type="project" value="InterPro"/>
</dbReference>
<dbReference type="CDD" id="cd18804">
    <property type="entry name" value="SF2_C_priA"/>
    <property type="match status" value="1"/>
</dbReference>
<dbReference type="Pfam" id="PF17764">
    <property type="entry name" value="PriA_3primeBD"/>
    <property type="match status" value="1"/>
</dbReference>
<evidence type="ECO:0000256" key="5">
    <source>
        <dbReference type="ARBA" id="ARBA00022801"/>
    </source>
</evidence>
<keyword evidence="9 12" id="KW-0238">DNA-binding</keyword>
<dbReference type="GO" id="GO:0006270">
    <property type="term" value="P:DNA replication initiation"/>
    <property type="evidence" value="ECO:0007669"/>
    <property type="project" value="TreeGrafter"/>
</dbReference>
<evidence type="ECO:0000313" key="17">
    <source>
        <dbReference type="Proteomes" id="UP000823910"/>
    </source>
</evidence>
<feature type="region of interest" description="Disordered" evidence="13">
    <location>
        <begin position="200"/>
        <end position="221"/>
    </location>
</feature>
<sequence>MYANIIIDISHESVDRVFQYRVPGELAGKIRAGSQVYIPFGAGNKTRKGYVVELTETPEFDEARIKDVAGIVKGSVTAQSQLIWLAWWMKERYGSTMNQALKTVLPVKQKVRQAVKKRIRCLLGQEELAAAIREAEKKGFKARLRLLTALRDQGAIPYEQAAGELKLTAASLAPLQEAGVIAVEVVERYRNPLLEMRRLEAGNDSGEEGAGAPERGNAAPLPVRLNGEQERAVEGIWADYAGGIRGTYLIHGVTGSGKTEVYMELMARVIGQGKQAIVLIPEISLTWQTVMRFYRRFGDRVSVLNSRMSAGERYDQYERARTGDIAIIVGPRSALFAPFERLGLIVIDEEHENSYRSELAPRYDARETAAERARMAGASLILGSATPSLESYARALAGEYGLFTLKERAKKEAALPAVEVVDLRMELAQGNRSIFSRRLKELMEDRLQKGEQTMLFINRRGYANFVSCRSCGEAVKCPHCDVTLTLHRNGRMICHYCGYSTAQPKVCPSCGSPYIAPFGTGTQKIEEMAAALFPKARILRMDLDTTSKKGGHQEILSAFARGEADILIGTQMIVKGHDFPRVTLVGALAADLSLYASDYRCGEETFALLTQAAGRAGRGGLAGNVIIQTYQPDHYSIRAAARQDYQAFYRQEMAYRRLLGYPPAMGLLTIQLSCARPEALEQAAQGLADCIREEENPPAFIGPVNAPIYKINDIYRKILYIKHENYDILIQIRKRAEVFLREKEKDRVLAQYELR</sequence>
<accession>A0A9D2N0L7</accession>
<dbReference type="CDD" id="cd17929">
    <property type="entry name" value="DEXHc_priA"/>
    <property type="match status" value="1"/>
</dbReference>
<evidence type="ECO:0000256" key="10">
    <source>
        <dbReference type="ARBA" id="ARBA00023235"/>
    </source>
</evidence>
<feature type="binding site" evidence="12">
    <location>
        <position position="471"/>
    </location>
    <ligand>
        <name>Zn(2+)</name>
        <dbReference type="ChEBI" id="CHEBI:29105"/>
        <label>1</label>
    </ligand>
</feature>
<evidence type="ECO:0000256" key="4">
    <source>
        <dbReference type="ARBA" id="ARBA00022741"/>
    </source>
</evidence>
<dbReference type="InterPro" id="IPR011545">
    <property type="entry name" value="DEAD/DEAH_box_helicase_dom"/>
</dbReference>
<evidence type="ECO:0000313" key="16">
    <source>
        <dbReference type="EMBL" id="HJC06610.1"/>
    </source>
</evidence>
<comment type="cofactor">
    <cofactor evidence="12">
        <name>Zn(2+)</name>
        <dbReference type="ChEBI" id="CHEBI:29105"/>
    </cofactor>
    <text evidence="12">Binds 2 zinc ions per subunit.</text>
</comment>
<proteinExistence type="inferred from homology"/>
<keyword evidence="2 12" id="KW-0235">DNA replication</keyword>
<dbReference type="Gene3D" id="3.40.1440.60">
    <property type="entry name" value="PriA, 3(prime) DNA-binding domain"/>
    <property type="match status" value="1"/>
</dbReference>
<evidence type="ECO:0000256" key="6">
    <source>
        <dbReference type="ARBA" id="ARBA00022806"/>
    </source>
</evidence>
<dbReference type="EC" id="5.6.2.4" evidence="12"/>
<dbReference type="Pfam" id="PF18074">
    <property type="entry name" value="PriA_C"/>
    <property type="match status" value="1"/>
</dbReference>
<evidence type="ECO:0000256" key="2">
    <source>
        <dbReference type="ARBA" id="ARBA00022705"/>
    </source>
</evidence>
<keyword evidence="8 12" id="KW-0067">ATP-binding</keyword>
<dbReference type="GO" id="GO:1990077">
    <property type="term" value="C:primosome complex"/>
    <property type="evidence" value="ECO:0007669"/>
    <property type="project" value="UniProtKB-UniRule"/>
</dbReference>
<keyword evidence="1 12" id="KW-0639">Primosome</keyword>
<dbReference type="SMART" id="SM00487">
    <property type="entry name" value="DEXDc"/>
    <property type="match status" value="1"/>
</dbReference>
<evidence type="ECO:0000256" key="8">
    <source>
        <dbReference type="ARBA" id="ARBA00022840"/>
    </source>
</evidence>
<dbReference type="GO" id="GO:0016787">
    <property type="term" value="F:hydrolase activity"/>
    <property type="evidence" value="ECO:0007669"/>
    <property type="project" value="UniProtKB-KW"/>
</dbReference>
<dbReference type="Pfam" id="PF18319">
    <property type="entry name" value="Zn_ribbon_PriA"/>
    <property type="match status" value="1"/>
</dbReference>
<dbReference type="SMART" id="SM00490">
    <property type="entry name" value="HELICc"/>
    <property type="match status" value="1"/>
</dbReference>
<dbReference type="SUPFAM" id="SSF52540">
    <property type="entry name" value="P-loop containing nucleoside triphosphate hydrolases"/>
    <property type="match status" value="1"/>
</dbReference>
<comment type="similarity">
    <text evidence="12">Belongs to the helicase family. PriA subfamily.</text>
</comment>
<feature type="binding site" evidence="12">
    <location>
        <position position="468"/>
    </location>
    <ligand>
        <name>Zn(2+)</name>
        <dbReference type="ChEBI" id="CHEBI:29105"/>
        <label>1</label>
    </ligand>
</feature>
<dbReference type="GO" id="GO:0043138">
    <property type="term" value="F:3'-5' DNA helicase activity"/>
    <property type="evidence" value="ECO:0007669"/>
    <property type="project" value="UniProtKB-EC"/>
</dbReference>
<protein>
    <recommendedName>
        <fullName evidence="12">Replication restart protein PriA</fullName>
    </recommendedName>
    <alternativeName>
        <fullName evidence="12">ATP-dependent DNA helicase PriA</fullName>
        <ecNumber evidence="12">5.6.2.4</ecNumber>
    </alternativeName>
    <alternativeName>
        <fullName evidence="12">DNA 3'-5' helicase PriA</fullName>
    </alternativeName>
</protein>
<keyword evidence="6 12" id="KW-0347">Helicase</keyword>
<dbReference type="EMBL" id="DWWT01000055">
    <property type="protein sequence ID" value="HJC06610.1"/>
    <property type="molecule type" value="Genomic_DNA"/>
</dbReference>
<feature type="domain" description="Helicase ATP-binding" evidence="14">
    <location>
        <begin position="239"/>
        <end position="405"/>
    </location>
</feature>
<gene>
    <name evidence="12 16" type="primary">priA</name>
    <name evidence="16" type="ORF">H9704_10745</name>
</gene>
<dbReference type="GO" id="GO:0006269">
    <property type="term" value="P:DNA replication, synthesis of primer"/>
    <property type="evidence" value="ECO:0007669"/>
    <property type="project" value="UniProtKB-KW"/>
</dbReference>
<evidence type="ECO:0000256" key="7">
    <source>
        <dbReference type="ARBA" id="ARBA00022833"/>
    </source>
</evidence>
<dbReference type="GO" id="GO:0006310">
    <property type="term" value="P:DNA recombination"/>
    <property type="evidence" value="ECO:0007669"/>
    <property type="project" value="InterPro"/>
</dbReference>
<dbReference type="GO" id="GO:0008270">
    <property type="term" value="F:zinc ion binding"/>
    <property type="evidence" value="ECO:0007669"/>
    <property type="project" value="UniProtKB-UniRule"/>
</dbReference>
<evidence type="ECO:0000256" key="1">
    <source>
        <dbReference type="ARBA" id="ARBA00022515"/>
    </source>
</evidence>
<reference evidence="16" key="2">
    <citation type="submission" date="2021-04" db="EMBL/GenBank/DDBJ databases">
        <authorList>
            <person name="Gilroy R."/>
        </authorList>
    </citation>
    <scope>NUCLEOTIDE SEQUENCE</scope>
    <source>
        <strain evidence="16">CHK180-15479</strain>
    </source>
</reference>
<feature type="binding site" evidence="12">
    <location>
        <position position="497"/>
    </location>
    <ligand>
        <name>Zn(2+)</name>
        <dbReference type="ChEBI" id="CHEBI:29105"/>
        <label>2</label>
    </ligand>
</feature>
<feature type="domain" description="Helicase C-terminal" evidence="15">
    <location>
        <begin position="502"/>
        <end position="656"/>
    </location>
</feature>
<reference evidence="16" key="1">
    <citation type="journal article" date="2021" name="PeerJ">
        <title>Extensive microbial diversity within the chicken gut microbiome revealed by metagenomics and culture.</title>
        <authorList>
            <person name="Gilroy R."/>
            <person name="Ravi A."/>
            <person name="Getino M."/>
            <person name="Pursley I."/>
            <person name="Horton D.L."/>
            <person name="Alikhan N.F."/>
            <person name="Baker D."/>
            <person name="Gharbi K."/>
            <person name="Hall N."/>
            <person name="Watson M."/>
            <person name="Adriaenssens E.M."/>
            <person name="Foster-Nyarko E."/>
            <person name="Jarju S."/>
            <person name="Secka A."/>
            <person name="Antonio M."/>
            <person name="Oren A."/>
            <person name="Chaudhuri R.R."/>
            <person name="La Ragione R."/>
            <person name="Hildebrand F."/>
            <person name="Pallen M.J."/>
        </authorList>
    </citation>
    <scope>NUCLEOTIDE SEQUENCE</scope>
    <source>
        <strain evidence="16">CHK180-15479</strain>
    </source>
</reference>
<feature type="binding site" evidence="12">
    <location>
        <position position="494"/>
    </location>
    <ligand>
        <name>Zn(2+)</name>
        <dbReference type="ChEBI" id="CHEBI:29105"/>
        <label>2</label>
    </ligand>
</feature>
<evidence type="ECO:0000256" key="13">
    <source>
        <dbReference type="SAM" id="MobiDB-lite"/>
    </source>
</evidence>
<evidence type="ECO:0000256" key="11">
    <source>
        <dbReference type="ARBA" id="ARBA00048988"/>
    </source>
</evidence>
<comment type="caution">
    <text evidence="16">The sequence shown here is derived from an EMBL/GenBank/DDBJ whole genome shotgun (WGS) entry which is preliminary data.</text>
</comment>
<keyword evidence="7 12" id="KW-0862">Zinc</keyword>
<dbReference type="Gene3D" id="3.40.50.300">
    <property type="entry name" value="P-loop containing nucleotide triphosphate hydrolases"/>
    <property type="match status" value="2"/>
</dbReference>
<feature type="binding site" evidence="12">
    <location>
        <position position="480"/>
    </location>
    <ligand>
        <name>Zn(2+)</name>
        <dbReference type="ChEBI" id="CHEBI:29105"/>
        <label>2</label>
    </ligand>
</feature>
<dbReference type="Pfam" id="PF00271">
    <property type="entry name" value="Helicase_C"/>
    <property type="match status" value="1"/>
</dbReference>
<keyword evidence="10 12" id="KW-0413">Isomerase</keyword>
<dbReference type="InterPro" id="IPR001650">
    <property type="entry name" value="Helicase_C-like"/>
</dbReference>
<dbReference type="InterPro" id="IPR041236">
    <property type="entry name" value="PriA_C"/>
</dbReference>
<feature type="binding site" evidence="12">
    <location>
        <position position="477"/>
    </location>
    <ligand>
        <name>Zn(2+)</name>
        <dbReference type="ChEBI" id="CHEBI:29105"/>
        <label>2</label>
    </ligand>
</feature>
<feature type="binding site" evidence="12">
    <location>
        <position position="507"/>
    </location>
    <ligand>
        <name>Zn(2+)</name>
        <dbReference type="ChEBI" id="CHEBI:29105"/>
        <label>1</label>
    </ligand>
</feature>